<accession>A0A2Z3GKM5</accession>
<feature type="region of interest" description="Disordered" evidence="1">
    <location>
        <begin position="88"/>
        <end position="112"/>
    </location>
</feature>
<protein>
    <submittedName>
        <fullName evidence="2">Uncharacterized protein</fullName>
    </submittedName>
</protein>
<sequence length="112" mass="11919">MPAVVLSQPQADLMPTAGSSSRWLAGLWPQGYSQWQTLHPAEADAQRVALTQASFANRILTPLTSFLALENEAQKTALLRKQAQTLAANASLDAQEEPAEPPTAVPLNDGAV</sequence>
<gene>
    <name evidence="2" type="ORF">DDQ68_17280</name>
</gene>
<evidence type="ECO:0000313" key="2">
    <source>
        <dbReference type="EMBL" id="AWM34383.1"/>
    </source>
</evidence>
<proteinExistence type="predicted"/>
<dbReference type="OrthoDB" id="1801976at2"/>
<dbReference type="KEGG" id="hnv:DDQ68_17280"/>
<evidence type="ECO:0000313" key="3">
    <source>
        <dbReference type="Proteomes" id="UP000245999"/>
    </source>
</evidence>
<dbReference type="Proteomes" id="UP000245999">
    <property type="component" value="Chromosome"/>
</dbReference>
<evidence type="ECO:0000256" key="1">
    <source>
        <dbReference type="SAM" id="MobiDB-lite"/>
    </source>
</evidence>
<keyword evidence="3" id="KW-1185">Reference proteome</keyword>
<organism evidence="2 3">
    <name type="scientific">Hymenobacter nivis</name>
    <dbReference type="NCBI Taxonomy" id="1850093"/>
    <lineage>
        <taxon>Bacteria</taxon>
        <taxon>Pseudomonadati</taxon>
        <taxon>Bacteroidota</taxon>
        <taxon>Cytophagia</taxon>
        <taxon>Cytophagales</taxon>
        <taxon>Hymenobacteraceae</taxon>
        <taxon>Hymenobacter</taxon>
    </lineage>
</organism>
<dbReference type="EMBL" id="CP029145">
    <property type="protein sequence ID" value="AWM34383.1"/>
    <property type="molecule type" value="Genomic_DNA"/>
</dbReference>
<dbReference type="AlphaFoldDB" id="A0A2Z3GKM5"/>
<reference evidence="3" key="1">
    <citation type="submission" date="2018-04" db="EMBL/GenBank/DDBJ databases">
        <title>Complete genome of Antarctic heterotrophic bacterium Hymenobacter nivis.</title>
        <authorList>
            <person name="Terashima M."/>
        </authorList>
    </citation>
    <scope>NUCLEOTIDE SEQUENCE [LARGE SCALE GENOMIC DNA]</scope>
    <source>
        <strain evidence="3">NBRC 111535</strain>
    </source>
</reference>
<name>A0A2Z3GKM5_9BACT</name>